<dbReference type="GO" id="GO:0046983">
    <property type="term" value="F:protein dimerization activity"/>
    <property type="evidence" value="ECO:0007669"/>
    <property type="project" value="InterPro"/>
</dbReference>
<evidence type="ECO:0000256" key="9">
    <source>
        <dbReference type="SAM" id="Phobius"/>
    </source>
</evidence>
<evidence type="ECO:0000256" key="3">
    <source>
        <dbReference type="ARBA" id="ARBA00022553"/>
    </source>
</evidence>
<dbReference type="STRING" id="307121.GA0070620_0344"/>
<dbReference type="GO" id="GO:0016020">
    <property type="term" value="C:membrane"/>
    <property type="evidence" value="ECO:0007669"/>
    <property type="project" value="InterPro"/>
</dbReference>
<dbReference type="InterPro" id="IPR011712">
    <property type="entry name" value="Sig_transdc_His_kin_sub3_dim/P"/>
</dbReference>
<evidence type="ECO:0000256" key="6">
    <source>
        <dbReference type="ARBA" id="ARBA00022777"/>
    </source>
</evidence>
<dbReference type="GO" id="GO:0005524">
    <property type="term" value="F:ATP binding"/>
    <property type="evidence" value="ECO:0007669"/>
    <property type="project" value="UniProtKB-KW"/>
</dbReference>
<evidence type="ECO:0000256" key="2">
    <source>
        <dbReference type="ARBA" id="ARBA00012438"/>
    </source>
</evidence>
<dbReference type="EMBL" id="LT598496">
    <property type="protein sequence ID" value="SBV24879.1"/>
    <property type="molecule type" value="Genomic_DNA"/>
</dbReference>
<evidence type="ECO:0000259" key="10">
    <source>
        <dbReference type="Pfam" id="PF02518"/>
    </source>
</evidence>
<evidence type="ECO:0000256" key="5">
    <source>
        <dbReference type="ARBA" id="ARBA00022741"/>
    </source>
</evidence>
<dbReference type="Pfam" id="PF07730">
    <property type="entry name" value="HisKA_3"/>
    <property type="match status" value="1"/>
</dbReference>
<dbReference type="CDD" id="cd16917">
    <property type="entry name" value="HATPase_UhpB-NarQ-NarX-like"/>
    <property type="match status" value="1"/>
</dbReference>
<comment type="catalytic activity">
    <reaction evidence="1">
        <text>ATP + protein L-histidine = ADP + protein N-phospho-L-histidine.</text>
        <dbReference type="EC" id="2.7.13.3"/>
    </reaction>
</comment>
<evidence type="ECO:0000256" key="4">
    <source>
        <dbReference type="ARBA" id="ARBA00022679"/>
    </source>
</evidence>
<keyword evidence="9" id="KW-1133">Transmembrane helix</keyword>
<dbReference type="Gene3D" id="1.20.5.1930">
    <property type="match status" value="1"/>
</dbReference>
<evidence type="ECO:0000256" key="1">
    <source>
        <dbReference type="ARBA" id="ARBA00000085"/>
    </source>
</evidence>
<feature type="transmembrane region" description="Helical" evidence="9">
    <location>
        <begin position="27"/>
        <end position="43"/>
    </location>
</feature>
<dbReference type="Proteomes" id="UP000199393">
    <property type="component" value="Chromosome I"/>
</dbReference>
<keyword evidence="8" id="KW-0902">Two-component regulatory system</keyword>
<keyword evidence="4" id="KW-0808">Transferase</keyword>
<feature type="transmembrane region" description="Helical" evidence="9">
    <location>
        <begin position="119"/>
        <end position="136"/>
    </location>
</feature>
<keyword evidence="14" id="KW-1185">Reference proteome</keyword>
<accession>A0A1C3MX18</accession>
<feature type="transmembrane region" description="Helical" evidence="9">
    <location>
        <begin position="50"/>
        <end position="70"/>
    </location>
</feature>
<protein>
    <recommendedName>
        <fullName evidence="2">histidine kinase</fullName>
        <ecNumber evidence="2">2.7.13.3</ecNumber>
    </recommendedName>
</protein>
<dbReference type="PANTHER" id="PTHR24421">
    <property type="entry name" value="NITRATE/NITRITE SENSOR PROTEIN NARX-RELATED"/>
    <property type="match status" value="1"/>
</dbReference>
<keyword evidence="5" id="KW-0547">Nucleotide-binding</keyword>
<dbReference type="Gene3D" id="3.30.565.10">
    <property type="entry name" value="Histidine kinase-like ATPase, C-terminal domain"/>
    <property type="match status" value="1"/>
</dbReference>
<feature type="domain" description="Histidine kinase/HSP90-like ATPase" evidence="10">
    <location>
        <begin position="261"/>
        <end position="346"/>
    </location>
</feature>
<evidence type="ECO:0000256" key="7">
    <source>
        <dbReference type="ARBA" id="ARBA00022840"/>
    </source>
</evidence>
<dbReference type="InterPro" id="IPR055558">
    <property type="entry name" value="DUF7134"/>
</dbReference>
<keyword evidence="9" id="KW-0472">Membrane</keyword>
<organism evidence="13 14">
    <name type="scientific">Micromonospora krabiensis</name>
    <dbReference type="NCBI Taxonomy" id="307121"/>
    <lineage>
        <taxon>Bacteria</taxon>
        <taxon>Bacillati</taxon>
        <taxon>Actinomycetota</taxon>
        <taxon>Actinomycetes</taxon>
        <taxon>Micromonosporales</taxon>
        <taxon>Micromonosporaceae</taxon>
        <taxon>Micromonospora</taxon>
    </lineage>
</organism>
<dbReference type="OrthoDB" id="227596at2"/>
<dbReference type="Pfam" id="PF23539">
    <property type="entry name" value="DUF7134"/>
    <property type="match status" value="1"/>
</dbReference>
<keyword evidence="3" id="KW-0597">Phosphoprotein</keyword>
<dbReference type="Pfam" id="PF02518">
    <property type="entry name" value="HATPase_c"/>
    <property type="match status" value="1"/>
</dbReference>
<dbReference type="AlphaFoldDB" id="A0A1C3MX18"/>
<evidence type="ECO:0000313" key="14">
    <source>
        <dbReference type="Proteomes" id="UP000199393"/>
    </source>
</evidence>
<keyword evidence="7" id="KW-0067">ATP-binding</keyword>
<proteinExistence type="predicted"/>
<keyword evidence="9" id="KW-0812">Transmembrane</keyword>
<dbReference type="RefSeq" id="WP_091587860.1">
    <property type="nucleotide sequence ID" value="NZ_JBHRWG010000002.1"/>
</dbReference>
<evidence type="ECO:0000259" key="11">
    <source>
        <dbReference type="Pfam" id="PF07730"/>
    </source>
</evidence>
<dbReference type="InterPro" id="IPR003594">
    <property type="entry name" value="HATPase_dom"/>
</dbReference>
<dbReference type="InterPro" id="IPR036890">
    <property type="entry name" value="HATPase_C_sf"/>
</dbReference>
<dbReference type="SUPFAM" id="SSF55874">
    <property type="entry name" value="ATPase domain of HSP90 chaperone/DNA topoisomerase II/histidine kinase"/>
    <property type="match status" value="1"/>
</dbReference>
<name>A0A1C3MX18_9ACTN</name>
<dbReference type="GO" id="GO:0000155">
    <property type="term" value="F:phosphorelay sensor kinase activity"/>
    <property type="evidence" value="ECO:0007669"/>
    <property type="project" value="InterPro"/>
</dbReference>
<evidence type="ECO:0000259" key="12">
    <source>
        <dbReference type="Pfam" id="PF23539"/>
    </source>
</evidence>
<dbReference type="PANTHER" id="PTHR24421:SF10">
    <property type="entry name" value="NITRATE_NITRITE SENSOR PROTEIN NARQ"/>
    <property type="match status" value="1"/>
</dbReference>
<dbReference type="InterPro" id="IPR050482">
    <property type="entry name" value="Sensor_HK_TwoCompSys"/>
</dbReference>
<sequence>MALLVVVAALVVGGVQTAGGDVSASGRLTGAAILLAATAALYWRRRRPAVVLAVTAAAAVGYYLLGYPLGPEPLPFVVALYATAEAGRRMIAVAAVPVAVGLVLAADVTAGRTPEGEDLVAVAAVLVAAVGLGELARSRREQRQAYAEQAATQERLRIARDLHDTLAHQLTAISVQAGAALHKRDSRPELAYPALETVRQVAGDALREVRAVLGAVRVDPAGGQNACEAVPALGARAGLAVTMSVSGEAVALPPHVDAATYRIAQEALTNVGRHAGVTEVEVRLAYLPRHVEIEVLDRGNGGAGGDGRVPGGHGIAGMRERVTALGGRFSAGPRPGGGFRVWAMLPR</sequence>
<keyword evidence="6 13" id="KW-0418">Kinase</keyword>
<gene>
    <name evidence="13" type="ORF">GA0070620_0344</name>
</gene>
<evidence type="ECO:0000313" key="13">
    <source>
        <dbReference type="EMBL" id="SBV24879.1"/>
    </source>
</evidence>
<reference evidence="14" key="1">
    <citation type="submission" date="2016-06" db="EMBL/GenBank/DDBJ databases">
        <authorList>
            <person name="Varghese N."/>
        </authorList>
    </citation>
    <scope>NUCLEOTIDE SEQUENCE [LARGE SCALE GENOMIC DNA]</scope>
    <source>
        <strain evidence="14">DSM 45344</strain>
    </source>
</reference>
<feature type="transmembrane region" description="Helical" evidence="9">
    <location>
        <begin position="90"/>
        <end position="107"/>
    </location>
</feature>
<feature type="domain" description="Signal transduction histidine kinase subgroup 3 dimerisation and phosphoacceptor" evidence="11">
    <location>
        <begin position="154"/>
        <end position="217"/>
    </location>
</feature>
<evidence type="ECO:0000256" key="8">
    <source>
        <dbReference type="ARBA" id="ARBA00023012"/>
    </source>
</evidence>
<dbReference type="EC" id="2.7.13.3" evidence="2"/>
<feature type="domain" description="DUF7134" evidence="12">
    <location>
        <begin position="6"/>
        <end position="140"/>
    </location>
</feature>